<name>A0A2G9YXR6_9BACT</name>
<reference evidence="1 2" key="1">
    <citation type="submission" date="2017-09" db="EMBL/GenBank/DDBJ databases">
        <title>Depth-based differentiation of microbial function through sediment-hosted aquifers and enrichment of novel symbionts in the deep terrestrial subsurface.</title>
        <authorList>
            <person name="Probst A.J."/>
            <person name="Ladd B."/>
            <person name="Jarett J.K."/>
            <person name="Geller-Mcgrath D.E."/>
            <person name="Sieber C.M."/>
            <person name="Emerson J.B."/>
            <person name="Anantharaman K."/>
            <person name="Thomas B.C."/>
            <person name="Malmstrom R."/>
            <person name="Stieglmeier M."/>
            <person name="Klingl A."/>
            <person name="Woyke T."/>
            <person name="Ryan C.M."/>
            <person name="Banfield J.F."/>
        </authorList>
    </citation>
    <scope>NUCLEOTIDE SEQUENCE [LARGE SCALE GENOMIC DNA]</scope>
    <source>
        <strain evidence="1">CG23_combo_of_CG06-09_8_20_14_all_38_19</strain>
    </source>
</reference>
<sequence length="701" mass="71404">TLKRIGVSADTTLSNVYLFDGSTRLTDAASVSGGSLITFSGLSIAVSDSRTIAVKADLAGNAGETVGVQLTAVTLSSDTVSGLPVSGVFHSIASAALAGVAVGTPVPSSAATTDPENDVRVWESTFTITTRDVTFTRLALRQINSIATADIQNFRLLIDGVQVAQVDNLDANKYVTFAFSKTLTTGSRNVKVLADVIGGSSYKIQMSLRVKADIEVTDSQYGANIAVTGTIPASTAEITVNAGTMTVEKASDSPTGNVTNSASDVTLGKWTFTAYGEPIKVETLLVDFTYADAGGSVVNAAATLRSGRIVVNGSQVGSTTTLNPASTGTSFTTNFTVSPGSPATVEVRADIYDDDGTGSIETSDTITATLSTGSSNAEKTVSLGRINVPDPNKDANQVTVAQGTIALAKNPTYADQNTVVPQTAYKLAAFNLTGNTTEDVNIYTISVDFSAVTPATGGTFTAADLSSVYVKYGTNNTTVKSTVSATGNSWSISYTLAKMASIPVEIYTSIGSTITADHSIRAEITITGTTALSAQSATTGEVNGQEITAKAGSFTATKDASSPVARIVADNQTVDVAAFKFAAVNDKYSISRLIFSLADATAVNNVILKDGTTVLATLPGATTVTFNLPSSGTGSASVNANASKVLTVSLELGTVGIGAGTSGASLLTTLTSGLAIPASTGVLGTITESDPASSALYVYAS</sequence>
<feature type="non-terminal residue" evidence="1">
    <location>
        <position position="1"/>
    </location>
</feature>
<comment type="caution">
    <text evidence="1">The sequence shown here is derived from an EMBL/GenBank/DDBJ whole genome shotgun (WGS) entry which is preliminary data.</text>
</comment>
<feature type="non-terminal residue" evidence="1">
    <location>
        <position position="701"/>
    </location>
</feature>
<dbReference type="EMBL" id="PCRP01000002">
    <property type="protein sequence ID" value="PIP24045.1"/>
    <property type="molecule type" value="Genomic_DNA"/>
</dbReference>
<evidence type="ECO:0000313" key="2">
    <source>
        <dbReference type="Proteomes" id="UP000230273"/>
    </source>
</evidence>
<evidence type="ECO:0000313" key="1">
    <source>
        <dbReference type="EMBL" id="PIP24045.1"/>
    </source>
</evidence>
<organism evidence="1 2">
    <name type="scientific">Candidatus Nealsonbacteria bacterium CG23_combo_of_CG06-09_8_20_14_all_38_19</name>
    <dbReference type="NCBI Taxonomy" id="1974721"/>
    <lineage>
        <taxon>Bacteria</taxon>
        <taxon>Candidatus Nealsoniibacteriota</taxon>
    </lineage>
</organism>
<protein>
    <submittedName>
        <fullName evidence="1">Uncharacterized protein</fullName>
    </submittedName>
</protein>
<accession>A0A2G9YXR6</accession>
<gene>
    <name evidence="1" type="ORF">COX36_00050</name>
</gene>
<proteinExistence type="predicted"/>
<dbReference type="AlphaFoldDB" id="A0A2G9YXR6"/>
<dbReference type="Proteomes" id="UP000230273">
    <property type="component" value="Unassembled WGS sequence"/>
</dbReference>